<organism evidence="1 2">
    <name type="scientific">Streptomyces luteireticuli</name>
    <dbReference type="NCBI Taxonomy" id="173858"/>
    <lineage>
        <taxon>Bacteria</taxon>
        <taxon>Bacillati</taxon>
        <taxon>Actinomycetota</taxon>
        <taxon>Actinomycetes</taxon>
        <taxon>Kitasatosporales</taxon>
        <taxon>Streptomycetaceae</taxon>
        <taxon>Streptomyces</taxon>
    </lineage>
</organism>
<dbReference type="Pfam" id="PF07977">
    <property type="entry name" value="FabA"/>
    <property type="match status" value="1"/>
</dbReference>
<dbReference type="EMBL" id="BAAABX010000048">
    <property type="protein sequence ID" value="GAA0418436.1"/>
    <property type="molecule type" value="Genomic_DNA"/>
</dbReference>
<protein>
    <submittedName>
        <fullName evidence="1">Uncharacterized protein</fullName>
    </submittedName>
</protein>
<sequence>MLETAEFLARQRDFVPDVAEVMVQAVEVHAGPEPLPGVTAQSRCRSQATPQSRRMVYEIHVGGLTTGPEPVLYAEAMVSVDGVHAFHSRNLALRLVGDTLPDRTLSN</sequence>
<accession>A0ABN0YXV9</accession>
<dbReference type="Proteomes" id="UP001500879">
    <property type="component" value="Unassembled WGS sequence"/>
</dbReference>
<keyword evidence="2" id="KW-1185">Reference proteome</keyword>
<evidence type="ECO:0000313" key="2">
    <source>
        <dbReference type="Proteomes" id="UP001500879"/>
    </source>
</evidence>
<dbReference type="RefSeq" id="WP_344027143.1">
    <property type="nucleotide sequence ID" value="NZ_BAAABX010000048.1"/>
</dbReference>
<name>A0ABN0YXV9_9ACTN</name>
<comment type="caution">
    <text evidence="1">The sequence shown here is derived from an EMBL/GenBank/DDBJ whole genome shotgun (WGS) entry which is preliminary data.</text>
</comment>
<dbReference type="Gene3D" id="3.10.129.10">
    <property type="entry name" value="Hotdog Thioesterase"/>
    <property type="match status" value="1"/>
</dbReference>
<gene>
    <name evidence="1" type="ORF">GCM10010357_44720</name>
</gene>
<evidence type="ECO:0000313" key="1">
    <source>
        <dbReference type="EMBL" id="GAA0418436.1"/>
    </source>
</evidence>
<dbReference type="InterPro" id="IPR013114">
    <property type="entry name" value="FabA_FabZ"/>
</dbReference>
<proteinExistence type="predicted"/>
<reference evidence="1 2" key="1">
    <citation type="journal article" date="2019" name="Int. J. Syst. Evol. Microbiol.">
        <title>The Global Catalogue of Microorganisms (GCM) 10K type strain sequencing project: providing services to taxonomists for standard genome sequencing and annotation.</title>
        <authorList>
            <consortium name="The Broad Institute Genomics Platform"/>
            <consortium name="The Broad Institute Genome Sequencing Center for Infectious Disease"/>
            <person name="Wu L."/>
            <person name="Ma J."/>
        </authorList>
    </citation>
    <scope>NUCLEOTIDE SEQUENCE [LARGE SCALE GENOMIC DNA]</scope>
    <source>
        <strain evidence="1 2">JCM 4788</strain>
    </source>
</reference>